<dbReference type="EMBL" id="ML978195">
    <property type="protein sequence ID" value="KAF2029965.1"/>
    <property type="molecule type" value="Genomic_DNA"/>
</dbReference>
<dbReference type="AlphaFoldDB" id="A0A9P4H8Y4"/>
<proteinExistence type="predicted"/>
<dbReference type="PANTHER" id="PTHR42085">
    <property type="entry name" value="F-BOX DOMAIN-CONTAINING PROTEIN"/>
    <property type="match status" value="1"/>
</dbReference>
<evidence type="ECO:0000256" key="1">
    <source>
        <dbReference type="SAM" id="MobiDB-lite"/>
    </source>
</evidence>
<sequence length="306" mass="34341">MACKTVKASRSTRNSAILQVDPGVSRPVRQAACSGRSETCRCAQGSRGQARTKIGKTLAYMAGDLVDNRVERVCNFLHKAVARSQGHCNFVLRYCPRNRVKPLANTSTSNARPLPASPPPMARKLQVTLRRRQGRTGTPSTIPPRLFSPRPSLPPPPSSRSCPPRSPPFFRLPEEIRNIIYGYVLSHLDYCVQFKWIPGKSRKTQKPEAISGDSGACLNQLRYVNWQLYREAAGLELIYNTVLFREHNPGASTRRFFEFAITLFASKAVMAQARLSGGERVTRRAQQPYLDTTKRRCHTGLFNLLR</sequence>
<organism evidence="2 3">
    <name type="scientific">Setomelanomma holmii</name>
    <dbReference type="NCBI Taxonomy" id="210430"/>
    <lineage>
        <taxon>Eukaryota</taxon>
        <taxon>Fungi</taxon>
        <taxon>Dikarya</taxon>
        <taxon>Ascomycota</taxon>
        <taxon>Pezizomycotina</taxon>
        <taxon>Dothideomycetes</taxon>
        <taxon>Pleosporomycetidae</taxon>
        <taxon>Pleosporales</taxon>
        <taxon>Pleosporineae</taxon>
        <taxon>Phaeosphaeriaceae</taxon>
        <taxon>Setomelanomma</taxon>
    </lineage>
</organism>
<dbReference type="PANTHER" id="PTHR42085:SF1">
    <property type="entry name" value="F-BOX DOMAIN-CONTAINING PROTEIN"/>
    <property type="match status" value="1"/>
</dbReference>
<gene>
    <name evidence="2" type="ORF">EK21DRAFT_89381</name>
</gene>
<feature type="region of interest" description="Disordered" evidence="1">
    <location>
        <begin position="128"/>
        <end position="166"/>
    </location>
</feature>
<comment type="caution">
    <text evidence="2">The sequence shown here is derived from an EMBL/GenBank/DDBJ whole genome shotgun (WGS) entry which is preliminary data.</text>
</comment>
<evidence type="ECO:0000313" key="3">
    <source>
        <dbReference type="Proteomes" id="UP000799777"/>
    </source>
</evidence>
<dbReference type="Proteomes" id="UP000799777">
    <property type="component" value="Unassembled WGS sequence"/>
</dbReference>
<evidence type="ECO:0000313" key="2">
    <source>
        <dbReference type="EMBL" id="KAF2029965.1"/>
    </source>
</evidence>
<name>A0A9P4H8Y4_9PLEO</name>
<accession>A0A9P4H8Y4</accession>
<keyword evidence="3" id="KW-1185">Reference proteome</keyword>
<reference evidence="2" key="1">
    <citation type="journal article" date="2020" name="Stud. Mycol.">
        <title>101 Dothideomycetes genomes: a test case for predicting lifestyles and emergence of pathogens.</title>
        <authorList>
            <person name="Haridas S."/>
            <person name="Albert R."/>
            <person name="Binder M."/>
            <person name="Bloem J."/>
            <person name="Labutti K."/>
            <person name="Salamov A."/>
            <person name="Andreopoulos B."/>
            <person name="Baker S."/>
            <person name="Barry K."/>
            <person name="Bills G."/>
            <person name="Bluhm B."/>
            <person name="Cannon C."/>
            <person name="Castanera R."/>
            <person name="Culley D."/>
            <person name="Daum C."/>
            <person name="Ezra D."/>
            <person name="Gonzalez J."/>
            <person name="Henrissat B."/>
            <person name="Kuo A."/>
            <person name="Liang C."/>
            <person name="Lipzen A."/>
            <person name="Lutzoni F."/>
            <person name="Magnuson J."/>
            <person name="Mondo S."/>
            <person name="Nolan M."/>
            <person name="Ohm R."/>
            <person name="Pangilinan J."/>
            <person name="Park H.-J."/>
            <person name="Ramirez L."/>
            <person name="Alfaro M."/>
            <person name="Sun H."/>
            <person name="Tritt A."/>
            <person name="Yoshinaga Y."/>
            <person name="Zwiers L.-H."/>
            <person name="Turgeon B."/>
            <person name="Goodwin S."/>
            <person name="Spatafora J."/>
            <person name="Crous P."/>
            <person name="Grigoriev I."/>
        </authorList>
    </citation>
    <scope>NUCLEOTIDE SEQUENCE</scope>
    <source>
        <strain evidence="2">CBS 110217</strain>
    </source>
</reference>
<dbReference type="InterPro" id="IPR038883">
    <property type="entry name" value="AN11006-like"/>
</dbReference>
<protein>
    <submittedName>
        <fullName evidence="2">Uncharacterized protein</fullName>
    </submittedName>
</protein>